<gene>
    <name evidence="8" type="ORF">RHOBADRAFT_46944</name>
</gene>
<keyword evidence="3 6" id="KW-1133">Transmembrane helix</keyword>
<keyword evidence="4 6" id="KW-0472">Membrane</keyword>
<evidence type="ECO:0000256" key="1">
    <source>
        <dbReference type="ARBA" id="ARBA00004141"/>
    </source>
</evidence>
<dbReference type="OrthoDB" id="2538469at2759"/>
<dbReference type="OMA" id="SFWARHF"/>
<dbReference type="AlphaFoldDB" id="A0A0P9EZ30"/>
<dbReference type="EMBL" id="KQ474087">
    <property type="protein sequence ID" value="KPV72490.1"/>
    <property type="molecule type" value="Genomic_DNA"/>
</dbReference>
<feature type="region of interest" description="Disordered" evidence="5">
    <location>
        <begin position="331"/>
        <end position="470"/>
    </location>
</feature>
<dbReference type="Proteomes" id="UP000053890">
    <property type="component" value="Unassembled WGS sequence"/>
</dbReference>
<feature type="region of interest" description="Disordered" evidence="5">
    <location>
        <begin position="502"/>
        <end position="522"/>
    </location>
</feature>
<sequence>MPPFLPLFEHSPPSSDFRRLPFLLLARAAGSKDAGFVTSRLSALPKGVLVVVGVWLILSALVLLGAGARALFVGRDWGKTRGTDAEKGWLGGGVGGVLFGSGAAGALSTLLALLAISRAKSTPLERWGTLAVLVGPALVGAVAGGRWARVGQVACGFFGSLSFALLLVTSFRLASVVPRLALFLVALALTAPLVLLRRTQRYALSLCAALSGAFLLVLGIDFLLHLGLVDAVGLLVSTHGVSSTAGDAAVVVVRWESAGGKGLVAGWWLVSVVSGAWQTWWGLGIDGDDTWNAYLAQFSSDNPSSPRGTHLAPLSLFSRFRQRFSQASTLTDRQARRVAPWEDLPSDGEDLDEDDRTVASKKAARRPSTRTPTRSRHAQHESDAWDSDADTLAGLGSLGGGGTSAKPAQYGPVSASAADSEDEEGGLGVAARRGGAVREQDAGPPYSSRTPARPRALARSSTSGLSGTTAAATLRSTAASTYRSVADHDGVPLLDEWDEERLAGQRLTADPTPPRSRAQGNVASRFAARLVGRGKTTPAAYAGASVGLSALDPRPASPPHAPPPHAVPATPSLMRALARVRTAQQEARGAPLVRSPVVGGGSTGGAPLSPRLDGDHVRRASMDEWWAEVVRKSKGAT</sequence>
<feature type="transmembrane region" description="Helical" evidence="6">
    <location>
        <begin position="48"/>
        <end position="72"/>
    </location>
</feature>
<feature type="compositionally biased region" description="Low complexity" evidence="5">
    <location>
        <begin position="455"/>
        <end position="470"/>
    </location>
</feature>
<evidence type="ECO:0000313" key="9">
    <source>
        <dbReference type="Proteomes" id="UP000053890"/>
    </source>
</evidence>
<evidence type="ECO:0000256" key="2">
    <source>
        <dbReference type="ARBA" id="ARBA00022692"/>
    </source>
</evidence>
<feature type="region of interest" description="Disordered" evidence="5">
    <location>
        <begin position="548"/>
        <end position="569"/>
    </location>
</feature>
<feature type="compositionally biased region" description="Pro residues" evidence="5">
    <location>
        <begin position="555"/>
        <end position="566"/>
    </location>
</feature>
<dbReference type="GeneID" id="28975340"/>
<evidence type="ECO:0000256" key="5">
    <source>
        <dbReference type="SAM" id="MobiDB-lite"/>
    </source>
</evidence>
<evidence type="ECO:0000256" key="6">
    <source>
        <dbReference type="SAM" id="Phobius"/>
    </source>
</evidence>
<keyword evidence="9" id="KW-1185">Reference proteome</keyword>
<feature type="compositionally biased region" description="Basic residues" evidence="5">
    <location>
        <begin position="362"/>
        <end position="377"/>
    </location>
</feature>
<dbReference type="InterPro" id="IPR025256">
    <property type="entry name" value="TM7S3/TM198-like_dom"/>
</dbReference>
<dbReference type="Pfam" id="PF13886">
    <property type="entry name" value="TM7S3_TM198"/>
    <property type="match status" value="1"/>
</dbReference>
<evidence type="ECO:0000256" key="3">
    <source>
        <dbReference type="ARBA" id="ARBA00022989"/>
    </source>
</evidence>
<keyword evidence="2 6" id="KW-0812">Transmembrane</keyword>
<protein>
    <recommendedName>
        <fullName evidence="7">TM7S3/TM198-like domain-containing protein</fullName>
    </recommendedName>
</protein>
<dbReference type="RefSeq" id="XP_018268539.1">
    <property type="nucleotide sequence ID" value="XM_018414892.1"/>
</dbReference>
<feature type="transmembrane region" description="Helical" evidence="6">
    <location>
        <begin position="150"/>
        <end position="168"/>
    </location>
</feature>
<evidence type="ECO:0000259" key="7">
    <source>
        <dbReference type="Pfam" id="PF13886"/>
    </source>
</evidence>
<feature type="domain" description="TM7S3/TM198-like" evidence="7">
    <location>
        <begin position="104"/>
        <end position="278"/>
    </location>
</feature>
<feature type="transmembrane region" description="Helical" evidence="6">
    <location>
        <begin position="202"/>
        <end position="224"/>
    </location>
</feature>
<dbReference type="GO" id="GO:0016020">
    <property type="term" value="C:membrane"/>
    <property type="evidence" value="ECO:0007669"/>
    <property type="project" value="UniProtKB-SubCell"/>
</dbReference>
<comment type="subcellular location">
    <subcellularLocation>
        <location evidence="1">Membrane</location>
        <topology evidence="1">Multi-pass membrane protein</topology>
    </subcellularLocation>
</comment>
<feature type="region of interest" description="Disordered" evidence="5">
    <location>
        <begin position="581"/>
        <end position="615"/>
    </location>
</feature>
<organism evidence="8 9">
    <name type="scientific">Rhodotorula graminis (strain WP1)</name>
    <dbReference type="NCBI Taxonomy" id="578459"/>
    <lineage>
        <taxon>Eukaryota</taxon>
        <taxon>Fungi</taxon>
        <taxon>Dikarya</taxon>
        <taxon>Basidiomycota</taxon>
        <taxon>Pucciniomycotina</taxon>
        <taxon>Microbotryomycetes</taxon>
        <taxon>Sporidiobolales</taxon>
        <taxon>Sporidiobolaceae</taxon>
        <taxon>Rhodotorula</taxon>
    </lineage>
</organism>
<proteinExistence type="predicted"/>
<feature type="transmembrane region" description="Helical" evidence="6">
    <location>
        <begin position="92"/>
        <end position="115"/>
    </location>
</feature>
<accession>A0A0P9EZ30</accession>
<evidence type="ECO:0000313" key="8">
    <source>
        <dbReference type="EMBL" id="KPV72490.1"/>
    </source>
</evidence>
<evidence type="ECO:0000256" key="4">
    <source>
        <dbReference type="ARBA" id="ARBA00023136"/>
    </source>
</evidence>
<feature type="compositionally biased region" description="Acidic residues" evidence="5">
    <location>
        <begin position="344"/>
        <end position="355"/>
    </location>
</feature>
<feature type="transmembrane region" description="Helical" evidence="6">
    <location>
        <begin position="127"/>
        <end position="144"/>
    </location>
</feature>
<name>A0A0P9EZ30_RHOGW</name>
<feature type="transmembrane region" description="Helical" evidence="6">
    <location>
        <begin position="180"/>
        <end position="196"/>
    </location>
</feature>
<reference evidence="8 9" key="1">
    <citation type="journal article" date="2015" name="Front. Microbiol.">
        <title>Genome sequence of the plant growth promoting endophytic yeast Rhodotorula graminis WP1.</title>
        <authorList>
            <person name="Firrincieli A."/>
            <person name="Otillar R."/>
            <person name="Salamov A."/>
            <person name="Schmutz J."/>
            <person name="Khan Z."/>
            <person name="Redman R.S."/>
            <person name="Fleck N.D."/>
            <person name="Lindquist E."/>
            <person name="Grigoriev I.V."/>
            <person name="Doty S.L."/>
        </authorList>
    </citation>
    <scope>NUCLEOTIDE SEQUENCE [LARGE SCALE GENOMIC DNA]</scope>
    <source>
        <strain evidence="8 9">WP1</strain>
    </source>
</reference>